<gene>
    <name evidence="4" type="ORF">DT603_05220</name>
</gene>
<organism evidence="4 5">
    <name type="scientific">Pseudoxanthomonas gei</name>
    <dbReference type="NCBI Taxonomy" id="1383030"/>
    <lineage>
        <taxon>Bacteria</taxon>
        <taxon>Pseudomonadati</taxon>
        <taxon>Pseudomonadota</taxon>
        <taxon>Gammaproteobacteria</taxon>
        <taxon>Lysobacterales</taxon>
        <taxon>Lysobacteraceae</taxon>
        <taxon>Pseudoxanthomonas</taxon>
    </lineage>
</organism>
<keyword evidence="2" id="KW-0732">Signal</keyword>
<proteinExistence type="predicted"/>
<dbReference type="Proteomes" id="UP001429354">
    <property type="component" value="Unassembled WGS sequence"/>
</dbReference>
<feature type="signal peptide" evidence="2">
    <location>
        <begin position="1"/>
        <end position="23"/>
    </location>
</feature>
<evidence type="ECO:0000313" key="4">
    <source>
        <dbReference type="EMBL" id="NDK38240.1"/>
    </source>
</evidence>
<dbReference type="InterPro" id="IPR025164">
    <property type="entry name" value="Toastrack_DUF4097"/>
</dbReference>
<evidence type="ECO:0000313" key="5">
    <source>
        <dbReference type="Proteomes" id="UP001429354"/>
    </source>
</evidence>
<dbReference type="RefSeq" id="WP_162348815.1">
    <property type="nucleotide sequence ID" value="NZ_QOVG01000003.1"/>
</dbReference>
<reference evidence="4 5" key="1">
    <citation type="submission" date="2018-07" db="EMBL/GenBank/DDBJ databases">
        <title>Whole genome Sequencing of Pseudoxanthomonas gei KCTC 32298 (T).</title>
        <authorList>
            <person name="Kumar S."/>
            <person name="Bansal K."/>
            <person name="Kaur A."/>
            <person name="Patil P."/>
            <person name="Sharma S."/>
            <person name="Patil P.B."/>
        </authorList>
    </citation>
    <scope>NUCLEOTIDE SEQUENCE [LARGE SCALE GENOMIC DNA]</scope>
    <source>
        <strain evidence="4 5">KCTC 32298</strain>
    </source>
</reference>
<sequence length="301" mass="31452">MRHLAFSSLFLLPLAALSVAAGATTPINQTRPLDSQGSIEVENIKGRIQVRAWDRPEVKIAGTLGDGVEKLVIEGDARHLVIKVKYPSSGGWGSRRSGPTDLQLTVPVRADLDLDSVSANVDVSGVAPARLSIESVSGDVQVAAAPGEVDVESVSGQLRLTVNSASVDVQTVSGDVQLRGRMNGEIKAETVSGNIDVSVNGERVRELSASTVSGNARLRAGLAAKGEINLESVSGDLLLVLPRTLSAQVSGESFSGDLKAPGAKIEKPQHGPGSSFNARYGKGEGEIRIETFSGDGELRLE</sequence>
<dbReference type="EMBL" id="QOVG01000003">
    <property type="protein sequence ID" value="NDK38240.1"/>
    <property type="molecule type" value="Genomic_DNA"/>
</dbReference>
<dbReference type="Pfam" id="PF13349">
    <property type="entry name" value="DUF4097"/>
    <property type="match status" value="1"/>
</dbReference>
<evidence type="ECO:0000259" key="3">
    <source>
        <dbReference type="Pfam" id="PF13349"/>
    </source>
</evidence>
<keyword evidence="5" id="KW-1185">Reference proteome</keyword>
<comment type="caution">
    <text evidence="4">The sequence shown here is derived from an EMBL/GenBank/DDBJ whole genome shotgun (WGS) entry which is preliminary data.</text>
</comment>
<feature type="region of interest" description="Disordered" evidence="1">
    <location>
        <begin position="259"/>
        <end position="280"/>
    </location>
</feature>
<accession>A0ABX0A9N4</accession>
<feature type="domain" description="DUF4097" evidence="3">
    <location>
        <begin position="110"/>
        <end position="218"/>
    </location>
</feature>
<evidence type="ECO:0000256" key="1">
    <source>
        <dbReference type="SAM" id="MobiDB-lite"/>
    </source>
</evidence>
<name>A0ABX0A9N4_9GAMM</name>
<feature type="chain" id="PRO_5046953892" description="DUF4097 domain-containing protein" evidence="2">
    <location>
        <begin position="24"/>
        <end position="301"/>
    </location>
</feature>
<evidence type="ECO:0000256" key="2">
    <source>
        <dbReference type="SAM" id="SignalP"/>
    </source>
</evidence>
<protein>
    <recommendedName>
        <fullName evidence="3">DUF4097 domain-containing protein</fullName>
    </recommendedName>
</protein>